<dbReference type="InterPro" id="IPR010946">
    <property type="entry name" value="GGGP_synth"/>
</dbReference>
<keyword evidence="7 9" id="KW-1208">Phospholipid metabolism</keyword>
<evidence type="ECO:0000256" key="6">
    <source>
        <dbReference type="ARBA" id="ARBA00023209"/>
    </source>
</evidence>
<evidence type="ECO:0000256" key="9">
    <source>
        <dbReference type="HAMAP-Rule" id="MF_00112"/>
    </source>
</evidence>
<evidence type="ECO:0000256" key="7">
    <source>
        <dbReference type="ARBA" id="ARBA00023264"/>
    </source>
</evidence>
<accession>A0ABZ0INX7</accession>
<dbReference type="RefSeq" id="WP_317489437.1">
    <property type="nucleotide sequence ID" value="NZ_CP136051.1"/>
</dbReference>
<dbReference type="SUPFAM" id="SSF51395">
    <property type="entry name" value="FMN-linked oxidoreductases"/>
    <property type="match status" value="1"/>
</dbReference>
<keyword evidence="3 9" id="KW-0479">Metal-binding</keyword>
<comment type="catalytic activity">
    <reaction evidence="8 9">
        <text>sn-glycerol 1-phosphate + (2E,6E,10E)-geranylgeranyl diphosphate = sn-3-O-(geranylgeranyl)glycerol 1-phosphate + diphosphate</text>
        <dbReference type="Rhea" id="RHEA:23404"/>
        <dbReference type="ChEBI" id="CHEBI:33019"/>
        <dbReference type="ChEBI" id="CHEBI:57677"/>
        <dbReference type="ChEBI" id="CHEBI:57685"/>
        <dbReference type="ChEBI" id="CHEBI:58756"/>
        <dbReference type="EC" id="2.5.1.41"/>
    </reaction>
</comment>
<dbReference type="EMBL" id="CP136051">
    <property type="protein sequence ID" value="WOK06733.1"/>
    <property type="molecule type" value="Genomic_DNA"/>
</dbReference>
<keyword evidence="2 9" id="KW-0808">Transferase</keyword>
<evidence type="ECO:0000256" key="1">
    <source>
        <dbReference type="ARBA" id="ARBA00022516"/>
    </source>
</evidence>
<protein>
    <recommendedName>
        <fullName evidence="9">Geranylgeranylglyceryl phosphate synthase</fullName>
        <shortName evidence="9">GGGP synthase</shortName>
        <shortName evidence="9">GGGPS</shortName>
        <ecNumber evidence="9">2.5.1.41</ecNumber>
    </recommendedName>
    <alternativeName>
        <fullName evidence="9">(S)-3-O-geranylgeranylglyceryl phosphate synthase</fullName>
    </alternativeName>
    <alternativeName>
        <fullName evidence="9">Phosphoglycerol geranylgeranyltransferase</fullName>
    </alternativeName>
</protein>
<dbReference type="PANTHER" id="PTHR40029:SF2">
    <property type="entry name" value="HEPTAPRENYLGLYCERYL PHOSPHATE SYNTHASE"/>
    <property type="match status" value="1"/>
</dbReference>
<keyword evidence="1 9" id="KW-0444">Lipid biosynthesis</keyword>
<evidence type="ECO:0000256" key="8">
    <source>
        <dbReference type="ARBA" id="ARBA00047288"/>
    </source>
</evidence>
<comment type="similarity">
    <text evidence="9">Belongs to the GGGP/HepGP synthase family. Group II subfamily.</text>
</comment>
<gene>
    <name evidence="10" type="ORF">RT717_27060</name>
</gene>
<dbReference type="HAMAP" id="MF_00112">
    <property type="entry name" value="GGGP_HepGP_synthase"/>
    <property type="match status" value="1"/>
</dbReference>
<dbReference type="InterPro" id="IPR038597">
    <property type="entry name" value="GGGP/HepGP_synthase_sf"/>
</dbReference>
<feature type="binding site" evidence="9">
    <location>
        <begin position="174"/>
        <end position="180"/>
    </location>
    <ligand>
        <name>sn-glycerol 1-phosphate</name>
        <dbReference type="ChEBI" id="CHEBI:57685"/>
    </ligand>
</feature>
<dbReference type="InterPro" id="IPR008205">
    <property type="entry name" value="GGGP_HepGP_synthase"/>
</dbReference>
<reference evidence="10 11" key="1">
    <citation type="journal article" date="2023" name="Microbiol. Resour. Announc.">
        <title>Complete Genome Sequence of Imperialibacter roseus strain P4T.</title>
        <authorList>
            <person name="Tizabi D.R."/>
            <person name="Bachvaroff T."/>
            <person name="Hill R.T."/>
        </authorList>
    </citation>
    <scope>NUCLEOTIDE SEQUENCE [LARGE SCALE GENOMIC DNA]</scope>
    <source>
        <strain evidence="10 11">P4T</strain>
    </source>
</reference>
<dbReference type="PANTHER" id="PTHR40029">
    <property type="match status" value="1"/>
</dbReference>
<keyword evidence="11" id="KW-1185">Reference proteome</keyword>
<dbReference type="Pfam" id="PF01884">
    <property type="entry name" value="PcrB"/>
    <property type="match status" value="1"/>
</dbReference>
<feature type="binding site" evidence="9">
    <location>
        <position position="54"/>
    </location>
    <ligand>
        <name>Mg(2+)</name>
        <dbReference type="ChEBI" id="CHEBI:18420"/>
    </ligand>
</feature>
<comment type="cofactor">
    <cofactor evidence="9">
        <name>Mg(2+)</name>
        <dbReference type="ChEBI" id="CHEBI:18420"/>
    </cofactor>
</comment>
<dbReference type="Gene3D" id="3.20.20.390">
    <property type="entry name" value="FMN-linked oxidoreductases"/>
    <property type="match status" value="1"/>
</dbReference>
<organism evidence="10 11">
    <name type="scientific">Imperialibacter roseus</name>
    <dbReference type="NCBI Taxonomy" id="1324217"/>
    <lineage>
        <taxon>Bacteria</taxon>
        <taxon>Pseudomonadati</taxon>
        <taxon>Bacteroidota</taxon>
        <taxon>Cytophagia</taxon>
        <taxon>Cytophagales</taxon>
        <taxon>Flammeovirgaceae</taxon>
        <taxon>Imperialibacter</taxon>
    </lineage>
</organism>
<name>A0ABZ0INX7_9BACT</name>
<evidence type="ECO:0000313" key="10">
    <source>
        <dbReference type="EMBL" id="WOK06733.1"/>
    </source>
</evidence>
<keyword evidence="5 9" id="KW-0443">Lipid metabolism</keyword>
<evidence type="ECO:0000256" key="4">
    <source>
        <dbReference type="ARBA" id="ARBA00022842"/>
    </source>
</evidence>
<evidence type="ECO:0000256" key="2">
    <source>
        <dbReference type="ARBA" id="ARBA00022679"/>
    </source>
</evidence>
<evidence type="ECO:0000313" key="11">
    <source>
        <dbReference type="Proteomes" id="UP001302349"/>
    </source>
</evidence>
<evidence type="ECO:0000256" key="3">
    <source>
        <dbReference type="ARBA" id="ARBA00022723"/>
    </source>
</evidence>
<dbReference type="Proteomes" id="UP001302349">
    <property type="component" value="Chromosome"/>
</dbReference>
<dbReference type="InterPro" id="IPR039074">
    <property type="entry name" value="GGGP/HepGP_synthase_I"/>
</dbReference>
<evidence type="ECO:0000256" key="5">
    <source>
        <dbReference type="ARBA" id="ARBA00023098"/>
    </source>
</evidence>
<dbReference type="CDD" id="cd02812">
    <property type="entry name" value="PcrB_like"/>
    <property type="match status" value="1"/>
</dbReference>
<dbReference type="NCBIfam" id="NF003198">
    <property type="entry name" value="PRK04169.1-2"/>
    <property type="match status" value="1"/>
</dbReference>
<comment type="function">
    <text evidence="9">Prenyltransferase that catalyzes the transfer of the geranylgeranyl moiety of geranylgeranyl diphosphate (GGPP) to the C3 hydroxyl of sn-glycerol-1-phosphate (G1P).</text>
</comment>
<keyword evidence="4 9" id="KW-0460">Magnesium</keyword>
<feature type="binding site" evidence="9">
    <location>
        <position position="24"/>
    </location>
    <ligand>
        <name>Mg(2+)</name>
        <dbReference type="ChEBI" id="CHEBI:18420"/>
    </ligand>
</feature>
<dbReference type="NCBIfam" id="TIGR01768">
    <property type="entry name" value="GGGP-family"/>
    <property type="match status" value="1"/>
</dbReference>
<sequence length="255" mass="27335">MNHLLSQLTQKSNEGKRSLGILIDPDKVSDNSACLRVINMCVENKVDYILVGGSLMTKNNFSQIIQLIKANSSIPVIIFPGNYYQIDSNADAILFLSLISGRNPEYLIGQHVIAAPILKRTHLEVIPVGYMLVNSGHATAASYISNTTPIPTDKVSIAVSTAMAGEMLGLQIIYMDAGSGAEAPIPPKVITAVKKNINVPLIVGGGISSVHLAIQALQAGADMLILGNSVEENPNLLIEVSERIHHLNQKPLNIN</sequence>
<feature type="binding site" evidence="9">
    <location>
        <begin position="227"/>
        <end position="228"/>
    </location>
    <ligand>
        <name>sn-glycerol 1-phosphate</name>
        <dbReference type="ChEBI" id="CHEBI:57685"/>
    </ligand>
</feature>
<dbReference type="NCBIfam" id="TIGR01769">
    <property type="entry name" value="GGGP"/>
    <property type="match status" value="1"/>
</dbReference>
<keyword evidence="6 9" id="KW-0594">Phospholipid biosynthesis</keyword>
<proteinExistence type="inferred from homology"/>
<dbReference type="EC" id="2.5.1.41" evidence="9"/>
<feature type="binding site" evidence="9">
    <location>
        <begin position="205"/>
        <end position="206"/>
    </location>
    <ligand>
        <name>sn-glycerol 1-phosphate</name>
        <dbReference type="ChEBI" id="CHEBI:57685"/>
    </ligand>
</feature>
<comment type="caution">
    <text evidence="9">Lacks conserved residue(s) required for the propagation of feature annotation.</text>
</comment>